<accession>A0ABP9PZB3</accession>
<keyword evidence="3" id="KW-0210">Decarboxylase</keyword>
<evidence type="ECO:0000256" key="3">
    <source>
        <dbReference type="ARBA" id="ARBA00022793"/>
    </source>
</evidence>
<sequence length="482" mass="50567">MVTVTDFRNLASTAAALAAEHLETLAERPVYRPVPPADREWLVGQPLPEEGRPLDELLEDVSRRVMGYPMGNGHPGFFGWVNSPPSPAGVLVTPLAAALNPSCAGGEHAGPLLERTVVRWLAELVGYPGGGLLTSGASMATIVALAAARHRAATEDGWDVRAEGLAGRPPLVLYVSAEGHSCLRKAAELLGIGTRWLRTVPVDAEFRMDPDALAELVRADRAAGLRPFCVAASAGTVNTGAVDPLDEIADVAAAHGLWLHVDGAYGALGALAADLADGFAGLARADSLALDPHKWLGVPVDCGCALLRDPDRARAAFSLVPAYLRDPDADEFGWFAEYGPEQTRPFRALRVWATIAHLGRAGVAGLVERTVGLAGRLAQLVREAEDFELLAPVATSIVAFRHRPAGGGADLNRELPAAVNARGRVFLTGTNLGGTEALRACILHPDTTEDDLVALLAEIRAAAAELAQLSSTQTSSPRTATG</sequence>
<comment type="similarity">
    <text evidence="2 6">Belongs to the group II decarboxylase family.</text>
</comment>
<dbReference type="InterPro" id="IPR015424">
    <property type="entry name" value="PyrdxlP-dep_Trfase"/>
</dbReference>
<keyword evidence="8" id="KW-1185">Reference proteome</keyword>
<evidence type="ECO:0000313" key="7">
    <source>
        <dbReference type="EMBL" id="GAA5154569.1"/>
    </source>
</evidence>
<dbReference type="Proteomes" id="UP001428817">
    <property type="component" value="Unassembled WGS sequence"/>
</dbReference>
<dbReference type="InterPro" id="IPR015421">
    <property type="entry name" value="PyrdxlP-dep_Trfase_major"/>
</dbReference>
<keyword evidence="7" id="KW-0808">Transferase</keyword>
<dbReference type="PRINTS" id="PR00800">
    <property type="entry name" value="YHDCRBOXLASE"/>
</dbReference>
<keyword evidence="4 6" id="KW-0663">Pyridoxal phosphate</keyword>
<proteinExistence type="inferred from homology"/>
<evidence type="ECO:0000256" key="6">
    <source>
        <dbReference type="RuleBase" id="RU000382"/>
    </source>
</evidence>
<dbReference type="InterPro" id="IPR002129">
    <property type="entry name" value="PyrdxlP-dep_de-COase"/>
</dbReference>
<dbReference type="InterPro" id="IPR015422">
    <property type="entry name" value="PyrdxlP-dep_Trfase_small"/>
</dbReference>
<evidence type="ECO:0000256" key="1">
    <source>
        <dbReference type="ARBA" id="ARBA00001933"/>
    </source>
</evidence>
<dbReference type="Pfam" id="PF00282">
    <property type="entry name" value="Pyridoxal_deC"/>
    <property type="match status" value="1"/>
</dbReference>
<dbReference type="PANTHER" id="PTHR11999:SF70">
    <property type="entry name" value="MIP05841P"/>
    <property type="match status" value="1"/>
</dbReference>
<dbReference type="InterPro" id="IPR010977">
    <property type="entry name" value="Aromatic_deC"/>
</dbReference>
<dbReference type="EMBL" id="BAABJP010000008">
    <property type="protein sequence ID" value="GAA5154569.1"/>
    <property type="molecule type" value="Genomic_DNA"/>
</dbReference>
<dbReference type="Gene3D" id="3.90.1150.10">
    <property type="entry name" value="Aspartate Aminotransferase, domain 1"/>
    <property type="match status" value="1"/>
</dbReference>
<protein>
    <submittedName>
        <fullName evidence="7">Aspartate aminotransferase family protein</fullName>
    </submittedName>
</protein>
<dbReference type="Gene3D" id="1.20.1340.10">
    <property type="entry name" value="dopa decarboxylase, N-terminal domain"/>
    <property type="match status" value="1"/>
</dbReference>
<gene>
    <name evidence="7" type="ORF">GCM10023321_26630</name>
</gene>
<keyword evidence="5 6" id="KW-0456">Lyase</keyword>
<dbReference type="PANTHER" id="PTHR11999">
    <property type="entry name" value="GROUP II PYRIDOXAL-5-PHOSPHATE DECARBOXYLASE"/>
    <property type="match status" value="1"/>
</dbReference>
<keyword evidence="7" id="KW-0032">Aminotransferase</keyword>
<evidence type="ECO:0000256" key="4">
    <source>
        <dbReference type="ARBA" id="ARBA00022898"/>
    </source>
</evidence>
<dbReference type="Gene3D" id="3.40.640.10">
    <property type="entry name" value="Type I PLP-dependent aspartate aminotransferase-like (Major domain)"/>
    <property type="match status" value="1"/>
</dbReference>
<evidence type="ECO:0000256" key="5">
    <source>
        <dbReference type="ARBA" id="ARBA00023239"/>
    </source>
</evidence>
<organism evidence="7 8">
    <name type="scientific">Pseudonocardia eucalypti</name>
    <dbReference type="NCBI Taxonomy" id="648755"/>
    <lineage>
        <taxon>Bacteria</taxon>
        <taxon>Bacillati</taxon>
        <taxon>Actinomycetota</taxon>
        <taxon>Actinomycetes</taxon>
        <taxon>Pseudonocardiales</taxon>
        <taxon>Pseudonocardiaceae</taxon>
        <taxon>Pseudonocardia</taxon>
    </lineage>
</organism>
<dbReference type="GO" id="GO:0008483">
    <property type="term" value="F:transaminase activity"/>
    <property type="evidence" value="ECO:0007669"/>
    <property type="project" value="UniProtKB-KW"/>
</dbReference>
<evidence type="ECO:0000313" key="8">
    <source>
        <dbReference type="Proteomes" id="UP001428817"/>
    </source>
</evidence>
<evidence type="ECO:0000256" key="2">
    <source>
        <dbReference type="ARBA" id="ARBA00009533"/>
    </source>
</evidence>
<dbReference type="SUPFAM" id="SSF53383">
    <property type="entry name" value="PLP-dependent transferases"/>
    <property type="match status" value="1"/>
</dbReference>
<comment type="caution">
    <text evidence="7">The sequence shown here is derived from an EMBL/GenBank/DDBJ whole genome shotgun (WGS) entry which is preliminary data.</text>
</comment>
<reference evidence="8" key="1">
    <citation type="journal article" date="2019" name="Int. J. Syst. Evol. Microbiol.">
        <title>The Global Catalogue of Microorganisms (GCM) 10K type strain sequencing project: providing services to taxonomists for standard genome sequencing and annotation.</title>
        <authorList>
            <consortium name="The Broad Institute Genomics Platform"/>
            <consortium name="The Broad Institute Genome Sequencing Center for Infectious Disease"/>
            <person name="Wu L."/>
            <person name="Ma J."/>
        </authorList>
    </citation>
    <scope>NUCLEOTIDE SEQUENCE [LARGE SCALE GENOMIC DNA]</scope>
    <source>
        <strain evidence="8">JCM 18303</strain>
    </source>
</reference>
<name>A0ABP9PZB3_9PSEU</name>
<comment type="cofactor">
    <cofactor evidence="1 6">
        <name>pyridoxal 5'-phosphate</name>
        <dbReference type="ChEBI" id="CHEBI:597326"/>
    </cofactor>
</comment>